<proteinExistence type="predicted"/>
<protein>
    <submittedName>
        <fullName evidence="1">Uncharacterized protein</fullName>
    </submittedName>
</protein>
<gene>
    <name evidence="1" type="ORF">E4N76_00545</name>
</gene>
<organism evidence="1 2">
    <name type="scientific">Treponema putidum</name>
    <dbReference type="NCBI Taxonomy" id="221027"/>
    <lineage>
        <taxon>Bacteria</taxon>
        <taxon>Pseudomonadati</taxon>
        <taxon>Spirochaetota</taxon>
        <taxon>Spirochaetia</taxon>
        <taxon>Spirochaetales</taxon>
        <taxon>Treponemataceae</taxon>
        <taxon>Treponema</taxon>
    </lineage>
</organism>
<keyword evidence="2" id="KW-1185">Reference proteome</keyword>
<dbReference type="Proteomes" id="UP001059401">
    <property type="component" value="Chromosome"/>
</dbReference>
<dbReference type="InterPro" id="IPR035198">
    <property type="entry name" value="SU10_MCP"/>
</dbReference>
<name>A0ABY5HQ68_9SPIR</name>
<dbReference type="Pfam" id="PF17236">
    <property type="entry name" value="SU10_MCP"/>
    <property type="match status" value="1"/>
</dbReference>
<accession>A0ABY5HQ68</accession>
<sequence>MENFFTTIETGSMSEDQLLKALSAGYGTDSATFEGGRAMIPEDIESTMINAMREQKEDCKLMNMMKKRPVKSTVHEYNQRKGVGNHEFLTAEEGGGAEQNEQDIGRVTKQVKYLQDRRSVTDQMAMVDSFENVFESEKLAGTLNVLKGAEFLCFHGDADVVPTQFDGLIKQIEKTKDANIYDVRGQRIGTVGEKIIHEPVRSIFEAGGDANKLFYPPVLAQDIQDLIRDRIRFGTSGSSAMSLVVDQYPTPYGSTVHFGQEEGADKFFKVKGLIKAAGSIAKRPQAPSNVTASTGADAKSQFGASDAGNYKYSVHSINRYGISEGKEVTAPVAVTAGHKVSLNITASATGAESGYIICRSAKDGTIVMEMVRIGKDSTGTTTFDDFNIDLPGTAQMVFLTEKKLQTVVEWFQLCPLRMRPIFENSAEKPFLIQLFGAIDVKVPEWCGIAKNIGYSGGLY</sequence>
<evidence type="ECO:0000313" key="1">
    <source>
        <dbReference type="EMBL" id="UTY27638.1"/>
    </source>
</evidence>
<dbReference type="RefSeq" id="WP_255805654.1">
    <property type="nucleotide sequence ID" value="NZ_CP038802.1"/>
</dbReference>
<evidence type="ECO:0000313" key="2">
    <source>
        <dbReference type="Proteomes" id="UP001059401"/>
    </source>
</evidence>
<reference evidence="1" key="1">
    <citation type="submission" date="2019-04" db="EMBL/GenBank/DDBJ databases">
        <title>Whole genome sequencing of oral phylogroup 2 treponemes.</title>
        <authorList>
            <person name="Chan Y."/>
            <person name="Zeng H.H."/>
            <person name="Yu X.L."/>
            <person name="Leung W.K."/>
            <person name="Watt R.M."/>
        </authorList>
    </citation>
    <scope>NUCLEOTIDE SEQUENCE</scope>
    <source>
        <strain evidence="1">OMZ 847</strain>
    </source>
</reference>
<dbReference type="EMBL" id="CP038802">
    <property type="protein sequence ID" value="UTY27638.1"/>
    <property type="molecule type" value="Genomic_DNA"/>
</dbReference>